<accession>A0ABW3VT42</accession>
<dbReference type="InterPro" id="IPR050172">
    <property type="entry name" value="SsuD_RutA_monooxygenase"/>
</dbReference>
<sequence length="309" mass="32970">MEFGVLMMEPVTSRKQWCDRVRRMEDAGLSTLHATDHFDRAPISPLVALAAAAQVTDRIRLGTLVLNNDFRLPAVLAKEIASLAVLCDGRLEIGVGAGWMDDDYAVSGIVREPPGRRIDRLAGTLDLLRALFPAEGPAVAPTTLDAPGVAVRNLCNVPAPATSPRLFVGGGGRRVLTLAGRTADVVGVNFDIREGRLGAHATASASADATDEKVGWVRAAAGDRDPVLHLVAYWSEVTEDPLDAAARRIATFGLDLAPEQLLASPHALIGPAGAVAERLAELRERWGFGYVSFYETDLPSLLPVLDRVS</sequence>
<proteinExistence type="predicted"/>
<dbReference type="InterPro" id="IPR019923">
    <property type="entry name" value="Lucif-like_OxRdtase_MSMEG_2516"/>
</dbReference>
<dbReference type="NCBIfam" id="TIGR03621">
    <property type="entry name" value="F420_MSMEG_2516"/>
    <property type="match status" value="1"/>
</dbReference>
<evidence type="ECO:0000313" key="7">
    <source>
        <dbReference type="Proteomes" id="UP001597182"/>
    </source>
</evidence>
<feature type="domain" description="Luciferase-like" evidence="5">
    <location>
        <begin position="13"/>
        <end position="283"/>
    </location>
</feature>
<evidence type="ECO:0000256" key="1">
    <source>
        <dbReference type="ARBA" id="ARBA00022630"/>
    </source>
</evidence>
<dbReference type="InterPro" id="IPR036661">
    <property type="entry name" value="Luciferase-like_sf"/>
</dbReference>
<evidence type="ECO:0000313" key="6">
    <source>
        <dbReference type="EMBL" id="MFD1237861.1"/>
    </source>
</evidence>
<keyword evidence="7" id="KW-1185">Reference proteome</keyword>
<dbReference type="Gene3D" id="3.20.20.30">
    <property type="entry name" value="Luciferase-like domain"/>
    <property type="match status" value="1"/>
</dbReference>
<dbReference type="PANTHER" id="PTHR42847">
    <property type="entry name" value="ALKANESULFONATE MONOOXYGENASE"/>
    <property type="match status" value="1"/>
</dbReference>
<keyword evidence="4" id="KW-0503">Monooxygenase</keyword>
<dbReference type="Pfam" id="PF00296">
    <property type="entry name" value="Bac_luciferase"/>
    <property type="match status" value="1"/>
</dbReference>
<name>A0ABW3VT42_9PSEU</name>
<evidence type="ECO:0000256" key="2">
    <source>
        <dbReference type="ARBA" id="ARBA00022643"/>
    </source>
</evidence>
<keyword evidence="1" id="KW-0285">Flavoprotein</keyword>
<reference evidence="7" key="1">
    <citation type="journal article" date="2019" name="Int. J. Syst. Evol. Microbiol.">
        <title>The Global Catalogue of Microorganisms (GCM) 10K type strain sequencing project: providing services to taxonomists for standard genome sequencing and annotation.</title>
        <authorList>
            <consortium name="The Broad Institute Genomics Platform"/>
            <consortium name="The Broad Institute Genome Sequencing Center for Infectious Disease"/>
            <person name="Wu L."/>
            <person name="Ma J."/>
        </authorList>
    </citation>
    <scope>NUCLEOTIDE SEQUENCE [LARGE SCALE GENOMIC DNA]</scope>
    <source>
        <strain evidence="7">CCUG 49018</strain>
    </source>
</reference>
<organism evidence="6 7">
    <name type="scientific">Pseudonocardia benzenivorans</name>
    <dbReference type="NCBI Taxonomy" id="228005"/>
    <lineage>
        <taxon>Bacteria</taxon>
        <taxon>Bacillati</taxon>
        <taxon>Actinomycetota</taxon>
        <taxon>Actinomycetes</taxon>
        <taxon>Pseudonocardiales</taxon>
        <taxon>Pseudonocardiaceae</taxon>
        <taxon>Pseudonocardia</taxon>
    </lineage>
</organism>
<keyword evidence="3" id="KW-0560">Oxidoreductase</keyword>
<protein>
    <submittedName>
        <fullName evidence="6">TIGR03621 family F420-dependent LLM class oxidoreductase</fullName>
    </submittedName>
</protein>
<comment type="caution">
    <text evidence="6">The sequence shown here is derived from an EMBL/GenBank/DDBJ whole genome shotgun (WGS) entry which is preliminary data.</text>
</comment>
<dbReference type="Proteomes" id="UP001597182">
    <property type="component" value="Unassembled WGS sequence"/>
</dbReference>
<dbReference type="RefSeq" id="WP_013673647.1">
    <property type="nucleotide sequence ID" value="NZ_BAABKS010000010.1"/>
</dbReference>
<dbReference type="PANTHER" id="PTHR42847:SF4">
    <property type="entry name" value="ALKANESULFONATE MONOOXYGENASE-RELATED"/>
    <property type="match status" value="1"/>
</dbReference>
<dbReference type="InterPro" id="IPR011251">
    <property type="entry name" value="Luciferase-like_dom"/>
</dbReference>
<keyword evidence="2" id="KW-0288">FMN</keyword>
<dbReference type="SUPFAM" id="SSF51679">
    <property type="entry name" value="Bacterial luciferase-like"/>
    <property type="match status" value="1"/>
</dbReference>
<dbReference type="EMBL" id="JBHTMB010000310">
    <property type="protein sequence ID" value="MFD1237861.1"/>
    <property type="molecule type" value="Genomic_DNA"/>
</dbReference>
<gene>
    <name evidence="6" type="ORF">ACFQ34_31640</name>
</gene>
<evidence type="ECO:0000256" key="4">
    <source>
        <dbReference type="ARBA" id="ARBA00023033"/>
    </source>
</evidence>
<evidence type="ECO:0000256" key="3">
    <source>
        <dbReference type="ARBA" id="ARBA00023002"/>
    </source>
</evidence>
<evidence type="ECO:0000259" key="5">
    <source>
        <dbReference type="Pfam" id="PF00296"/>
    </source>
</evidence>